<feature type="transmembrane region" description="Helical" evidence="1">
    <location>
        <begin position="117"/>
        <end position="137"/>
    </location>
</feature>
<dbReference type="GeneID" id="8229517"/>
<feature type="transmembrane region" description="Helical" evidence="1">
    <location>
        <begin position="41"/>
        <end position="66"/>
    </location>
</feature>
<proteinExistence type="predicted"/>
<dbReference type="EMBL" id="DS235271">
    <property type="protein sequence ID" value="EEB14155.1"/>
    <property type="molecule type" value="Genomic_DNA"/>
</dbReference>
<keyword evidence="1" id="KW-0472">Membrane</keyword>
<evidence type="ECO:0000313" key="4">
    <source>
        <dbReference type="Proteomes" id="UP000009046"/>
    </source>
</evidence>
<reference evidence="3" key="3">
    <citation type="submission" date="2020-05" db="UniProtKB">
        <authorList>
            <consortium name="EnsemblMetazoa"/>
        </authorList>
    </citation>
    <scope>IDENTIFICATION</scope>
    <source>
        <strain evidence="3">USDA</strain>
    </source>
</reference>
<keyword evidence="1" id="KW-0812">Transmembrane</keyword>
<dbReference type="AlphaFoldDB" id="E0VL99"/>
<dbReference type="VEuPathDB" id="VectorBase:PHUM284910"/>
<evidence type="ECO:0000313" key="2">
    <source>
        <dbReference type="EMBL" id="EEB14155.1"/>
    </source>
</evidence>
<dbReference type="EnsemblMetazoa" id="PHUM284910-RA">
    <property type="protein sequence ID" value="PHUM284910-PA"/>
    <property type="gene ID" value="PHUM284910"/>
</dbReference>
<reference evidence="2" key="2">
    <citation type="submission" date="2007-04" db="EMBL/GenBank/DDBJ databases">
        <title>The genome of the human body louse.</title>
        <authorList>
            <consortium name="The Human Body Louse Genome Consortium"/>
            <person name="Kirkness E."/>
            <person name="Walenz B."/>
            <person name="Hass B."/>
            <person name="Bruggner R."/>
            <person name="Strausberg R."/>
        </authorList>
    </citation>
    <scope>NUCLEOTIDE SEQUENCE</scope>
    <source>
        <strain evidence="2">USDA</strain>
    </source>
</reference>
<dbReference type="Proteomes" id="UP000009046">
    <property type="component" value="Unassembled WGS sequence"/>
</dbReference>
<protein>
    <submittedName>
        <fullName evidence="2 3">Uncharacterized protein</fullName>
    </submittedName>
</protein>
<feature type="transmembrane region" description="Helical" evidence="1">
    <location>
        <begin position="157"/>
        <end position="183"/>
    </location>
</feature>
<reference evidence="2" key="1">
    <citation type="submission" date="2007-04" db="EMBL/GenBank/DDBJ databases">
        <title>Annotation of Pediculus humanus corporis strain USDA.</title>
        <authorList>
            <person name="Kirkness E."/>
            <person name="Hannick L."/>
            <person name="Hass B."/>
            <person name="Bruggner R."/>
            <person name="Lawson D."/>
            <person name="Bidwell S."/>
            <person name="Joardar V."/>
            <person name="Caler E."/>
            <person name="Walenz B."/>
            <person name="Inman J."/>
            <person name="Schobel S."/>
            <person name="Galinsky K."/>
            <person name="Amedeo P."/>
            <person name="Strausberg R."/>
        </authorList>
    </citation>
    <scope>NUCLEOTIDE SEQUENCE</scope>
    <source>
        <strain evidence="2">USDA</strain>
    </source>
</reference>
<gene>
    <name evidence="3" type="primary">8229517</name>
    <name evidence="2" type="ORF">Phum_PHUM284910</name>
</gene>
<dbReference type="RefSeq" id="XP_002426893.1">
    <property type="nucleotide sequence ID" value="XM_002426848.1"/>
</dbReference>
<dbReference type="EMBL" id="AAZO01003309">
    <property type="status" value="NOT_ANNOTATED_CDS"/>
    <property type="molecule type" value="Genomic_DNA"/>
</dbReference>
<organism>
    <name type="scientific">Pediculus humanus subsp. corporis</name>
    <name type="common">Body louse</name>
    <dbReference type="NCBI Taxonomy" id="121224"/>
    <lineage>
        <taxon>Eukaryota</taxon>
        <taxon>Metazoa</taxon>
        <taxon>Ecdysozoa</taxon>
        <taxon>Arthropoda</taxon>
        <taxon>Hexapoda</taxon>
        <taxon>Insecta</taxon>
        <taxon>Pterygota</taxon>
        <taxon>Neoptera</taxon>
        <taxon>Paraneoptera</taxon>
        <taxon>Psocodea</taxon>
        <taxon>Troctomorpha</taxon>
        <taxon>Phthiraptera</taxon>
        <taxon>Anoplura</taxon>
        <taxon>Pediculidae</taxon>
        <taxon>Pediculus</taxon>
    </lineage>
</organism>
<evidence type="ECO:0000256" key="1">
    <source>
        <dbReference type="SAM" id="Phobius"/>
    </source>
</evidence>
<feature type="transmembrane region" description="Helical" evidence="1">
    <location>
        <begin position="78"/>
        <end position="105"/>
    </location>
</feature>
<dbReference type="KEGG" id="phu:Phum_PHUM284910"/>
<evidence type="ECO:0000313" key="3">
    <source>
        <dbReference type="EnsemblMetazoa" id="PHUM284910-PA"/>
    </source>
</evidence>
<keyword evidence="4" id="KW-1185">Reference proteome</keyword>
<accession>E0VL99</accession>
<name>E0VL99_PEDHC</name>
<keyword evidence="1" id="KW-1133">Transmembrane helix</keyword>
<dbReference type="CTD" id="8229517"/>
<sequence length="193" mass="22323">MPEPVRSNVTSRKKKKRVCHPFCCRLRSSARGLDVTSSNSLISAGFTSLGLAFLSAFRYTPLILYYLSDILSEHGFKFYYYACTFTIFGWSGILLITLVIFGIILSFSTKIKHKGILLLHPWCLLLLYFDVFVWIGLDIILEPVLNEISDELDGPFYYLLVTYIDNAIFFVIYWVYATYFILAELTIIENNFR</sequence>
<dbReference type="InParanoid" id="E0VL99"/>
<dbReference type="HOGENOM" id="CLU_1410383_0_0_1"/>